<feature type="region of interest" description="Disordered" evidence="3">
    <location>
        <begin position="41"/>
        <end position="72"/>
    </location>
</feature>
<dbReference type="PANTHER" id="PTHR48112">
    <property type="entry name" value="HIGH MOBILITY GROUP PROTEIN DSP1"/>
    <property type="match status" value="1"/>
</dbReference>
<dbReference type="InterPro" id="IPR009071">
    <property type="entry name" value="HMG_box_dom"/>
</dbReference>
<feature type="DNA-binding region" description="HMG box" evidence="2">
    <location>
        <begin position="70"/>
        <end position="138"/>
    </location>
</feature>
<dbReference type="Gene3D" id="1.10.30.10">
    <property type="entry name" value="High mobility group box domain"/>
    <property type="match status" value="2"/>
</dbReference>
<keyword evidence="1 2" id="KW-0238">DNA-binding</keyword>
<evidence type="ECO:0000313" key="5">
    <source>
        <dbReference type="Proteomes" id="UP001652624"/>
    </source>
</evidence>
<dbReference type="PRINTS" id="PR00886">
    <property type="entry name" value="HIGHMOBLTY12"/>
</dbReference>
<evidence type="ECO:0000256" key="3">
    <source>
        <dbReference type="SAM" id="MobiDB-lite"/>
    </source>
</evidence>
<dbReference type="SMART" id="SM00398">
    <property type="entry name" value="HMG"/>
    <property type="match status" value="1"/>
</dbReference>
<gene>
    <name evidence="6" type="primary">LOC132535939</name>
</gene>
<feature type="domain" description="HMG box" evidence="4">
    <location>
        <begin position="70"/>
        <end position="138"/>
    </location>
</feature>
<dbReference type="Pfam" id="PF00505">
    <property type="entry name" value="HMG_box"/>
    <property type="match status" value="1"/>
</dbReference>
<protein>
    <submittedName>
        <fullName evidence="6">High mobility group protein B3-like</fullName>
    </submittedName>
</protein>
<reference evidence="6" key="1">
    <citation type="submission" date="2025-08" db="UniProtKB">
        <authorList>
            <consortium name="RefSeq"/>
        </authorList>
    </citation>
    <scope>IDENTIFICATION</scope>
</reference>
<dbReference type="GeneID" id="132535939"/>
<feature type="compositionally biased region" description="Basic and acidic residues" evidence="3">
    <location>
        <begin position="41"/>
        <end position="54"/>
    </location>
</feature>
<keyword evidence="5" id="KW-1185">Reference proteome</keyword>
<dbReference type="InterPro" id="IPR036910">
    <property type="entry name" value="HMG_box_dom_sf"/>
</dbReference>
<evidence type="ECO:0000259" key="4">
    <source>
        <dbReference type="PROSITE" id="PS50118"/>
    </source>
</evidence>
<sequence length="145" mass="16957">MCKAEHQEKKPGARMNLVEFSRKCFRRWRMLSEEEKNAFRDLARAECERNDPQTRGHGPAGRRERDANAPKRRLSASFLFSSDFRPKVKADYPDITSGNMSKKLGEMWSNLSNMEKRLYEDKAAQLRMQYNMADAECKAMDLDGW</sequence>
<dbReference type="InterPro" id="IPR050342">
    <property type="entry name" value="HMGB"/>
</dbReference>
<name>A0ABM3WSL1_ERIEU</name>
<evidence type="ECO:0000256" key="1">
    <source>
        <dbReference type="ARBA" id="ARBA00023125"/>
    </source>
</evidence>
<evidence type="ECO:0000256" key="2">
    <source>
        <dbReference type="PROSITE-ProRule" id="PRU00267"/>
    </source>
</evidence>
<dbReference type="PROSITE" id="PS50118">
    <property type="entry name" value="HMG_BOX_2"/>
    <property type="match status" value="1"/>
</dbReference>
<evidence type="ECO:0000313" key="6">
    <source>
        <dbReference type="RefSeq" id="XP_060039566.1"/>
    </source>
</evidence>
<proteinExistence type="predicted"/>
<dbReference type="Proteomes" id="UP001652624">
    <property type="component" value="Chromosome X"/>
</dbReference>
<dbReference type="Pfam" id="PF09011">
    <property type="entry name" value="HMG_box_2"/>
    <property type="match status" value="1"/>
</dbReference>
<dbReference type="SUPFAM" id="SSF47095">
    <property type="entry name" value="HMG-box"/>
    <property type="match status" value="2"/>
</dbReference>
<accession>A0ABM3WSL1</accession>
<keyword evidence="2" id="KW-0539">Nucleus</keyword>
<dbReference type="RefSeq" id="XP_060039566.1">
    <property type="nucleotide sequence ID" value="XM_060183583.1"/>
</dbReference>
<organism evidence="5 6">
    <name type="scientific">Erinaceus europaeus</name>
    <name type="common">Western European hedgehog</name>
    <dbReference type="NCBI Taxonomy" id="9365"/>
    <lineage>
        <taxon>Eukaryota</taxon>
        <taxon>Metazoa</taxon>
        <taxon>Chordata</taxon>
        <taxon>Craniata</taxon>
        <taxon>Vertebrata</taxon>
        <taxon>Euteleostomi</taxon>
        <taxon>Mammalia</taxon>
        <taxon>Eutheria</taxon>
        <taxon>Laurasiatheria</taxon>
        <taxon>Eulipotyphla</taxon>
        <taxon>Erinaceidae</taxon>
        <taxon>Erinaceinae</taxon>
        <taxon>Erinaceus</taxon>
    </lineage>
</organism>